<evidence type="ECO:0000313" key="1">
    <source>
        <dbReference type="EMBL" id="KAF1753182.1"/>
    </source>
</evidence>
<proteinExistence type="predicted"/>
<dbReference type="AlphaFoldDB" id="A0A6A5GFC4"/>
<name>A0A6A5GFC4_CAERE</name>
<sequence>MECLYFRCLNWLCWFWNRRNHVSDGTLCSISCFGPLGWDSFSVDLEDNVGNEKSDEVYHPHPPPLVPGVICNENIDDDWSDEGGEAVEE</sequence>
<protein>
    <submittedName>
        <fullName evidence="1">Uncharacterized protein</fullName>
    </submittedName>
</protein>
<dbReference type="CTD" id="78776838"/>
<dbReference type="Proteomes" id="UP000483820">
    <property type="component" value="Chromosome V"/>
</dbReference>
<gene>
    <name evidence="1" type="ORF">GCK72_019738</name>
</gene>
<dbReference type="RefSeq" id="XP_053582107.1">
    <property type="nucleotide sequence ID" value="XM_053733194.1"/>
</dbReference>
<dbReference type="KEGG" id="crq:GCK72_019738"/>
<dbReference type="GeneID" id="78776838"/>
<accession>A0A6A5GFC4</accession>
<reference evidence="1 2" key="1">
    <citation type="submission" date="2019-12" db="EMBL/GenBank/DDBJ databases">
        <title>Chromosome-level assembly of the Caenorhabditis remanei genome.</title>
        <authorList>
            <person name="Teterina A.A."/>
            <person name="Willis J.H."/>
            <person name="Phillips P.C."/>
        </authorList>
    </citation>
    <scope>NUCLEOTIDE SEQUENCE [LARGE SCALE GENOMIC DNA]</scope>
    <source>
        <strain evidence="1 2">PX506</strain>
        <tissue evidence="1">Whole organism</tissue>
    </source>
</reference>
<evidence type="ECO:0000313" key="2">
    <source>
        <dbReference type="Proteomes" id="UP000483820"/>
    </source>
</evidence>
<comment type="caution">
    <text evidence="1">The sequence shown here is derived from an EMBL/GenBank/DDBJ whole genome shotgun (WGS) entry which is preliminary data.</text>
</comment>
<organism evidence="1 2">
    <name type="scientific">Caenorhabditis remanei</name>
    <name type="common">Caenorhabditis vulgaris</name>
    <dbReference type="NCBI Taxonomy" id="31234"/>
    <lineage>
        <taxon>Eukaryota</taxon>
        <taxon>Metazoa</taxon>
        <taxon>Ecdysozoa</taxon>
        <taxon>Nematoda</taxon>
        <taxon>Chromadorea</taxon>
        <taxon>Rhabditida</taxon>
        <taxon>Rhabditina</taxon>
        <taxon>Rhabditomorpha</taxon>
        <taxon>Rhabditoidea</taxon>
        <taxon>Rhabditidae</taxon>
        <taxon>Peloderinae</taxon>
        <taxon>Caenorhabditis</taxon>
    </lineage>
</organism>
<dbReference type="EMBL" id="WUAV01000005">
    <property type="protein sequence ID" value="KAF1753182.1"/>
    <property type="molecule type" value="Genomic_DNA"/>
</dbReference>